<evidence type="ECO:0000313" key="3">
    <source>
        <dbReference type="Proteomes" id="UP000470302"/>
    </source>
</evidence>
<dbReference type="RefSeq" id="WP_161096317.1">
    <property type="nucleotide sequence ID" value="NZ_WWCW01000018.1"/>
</dbReference>
<accession>A0A845G108</accession>
<sequence length="278" mass="31392">MKTRILIIGIFAFLSVIFLYGVYQPGLSDKDSGILANLGTGFVGTALTVLIVDWLYERRETARQLPKRIVVHEDVRLLVARSVGFWFNAYMASVPGELPTSIAHLIQPESIDKIRGHLDMNSVPNVTPRRTWWQFLPEQTIDLKNLAEKILHRHSEILDPEAYRLVSQLAQSLIDPNIINGIRASDQETGFPRPQILGNYLFVLDEYFPSLLMLVRWCNKEAAEIKRTAGFNAMLIDENLVGSRPEGAPKCMVIPEDLARQLETLAAFREAHESAAKQ</sequence>
<gene>
    <name evidence="2" type="ORF">GTP91_08095</name>
</gene>
<comment type="caution">
    <text evidence="2">The sequence shown here is derived from an EMBL/GenBank/DDBJ whole genome shotgun (WGS) entry which is preliminary data.</text>
</comment>
<dbReference type="Proteomes" id="UP000470302">
    <property type="component" value="Unassembled WGS sequence"/>
</dbReference>
<reference evidence="2 3" key="1">
    <citation type="submission" date="2020-01" db="EMBL/GenBank/DDBJ databases">
        <title>Novel species isolated from a subtropical stream in China.</title>
        <authorList>
            <person name="Lu H."/>
        </authorList>
    </citation>
    <scope>NUCLEOTIDE SEQUENCE [LARGE SCALE GENOMIC DNA]</scope>
    <source>
        <strain evidence="2 3">FT82W</strain>
    </source>
</reference>
<name>A0A845G108_9BURK</name>
<feature type="transmembrane region" description="Helical" evidence="1">
    <location>
        <begin position="5"/>
        <end position="23"/>
    </location>
</feature>
<feature type="transmembrane region" description="Helical" evidence="1">
    <location>
        <begin position="35"/>
        <end position="56"/>
    </location>
</feature>
<organism evidence="2 3">
    <name type="scientific">Duganella vulcania</name>
    <dbReference type="NCBI Taxonomy" id="2692166"/>
    <lineage>
        <taxon>Bacteria</taxon>
        <taxon>Pseudomonadati</taxon>
        <taxon>Pseudomonadota</taxon>
        <taxon>Betaproteobacteria</taxon>
        <taxon>Burkholderiales</taxon>
        <taxon>Oxalobacteraceae</taxon>
        <taxon>Telluria group</taxon>
        <taxon>Duganella</taxon>
    </lineage>
</organism>
<proteinExistence type="predicted"/>
<evidence type="ECO:0000256" key="1">
    <source>
        <dbReference type="SAM" id="Phobius"/>
    </source>
</evidence>
<keyword evidence="1" id="KW-1133">Transmembrane helix</keyword>
<protein>
    <submittedName>
        <fullName evidence="2">Uncharacterized protein</fullName>
    </submittedName>
</protein>
<keyword evidence="1" id="KW-0812">Transmembrane</keyword>
<evidence type="ECO:0000313" key="2">
    <source>
        <dbReference type="EMBL" id="MYM87142.1"/>
    </source>
</evidence>
<keyword evidence="1" id="KW-0472">Membrane</keyword>
<dbReference type="AlphaFoldDB" id="A0A845G108"/>
<dbReference type="EMBL" id="WWCW01000018">
    <property type="protein sequence ID" value="MYM87142.1"/>
    <property type="molecule type" value="Genomic_DNA"/>
</dbReference>